<dbReference type="RefSeq" id="WP_060671312.1">
    <property type="nucleotide sequence ID" value="NZ_LIXZ01000002.1"/>
</dbReference>
<organism evidence="2 3">
    <name type="scientific">Rossellomorea vietnamensis</name>
    <dbReference type="NCBI Taxonomy" id="218284"/>
    <lineage>
        <taxon>Bacteria</taxon>
        <taxon>Bacillati</taxon>
        <taxon>Bacillota</taxon>
        <taxon>Bacilli</taxon>
        <taxon>Bacillales</taxon>
        <taxon>Bacillaceae</taxon>
        <taxon>Rossellomorea</taxon>
    </lineage>
</organism>
<feature type="transmembrane region" description="Helical" evidence="1">
    <location>
        <begin position="33"/>
        <end position="55"/>
    </location>
</feature>
<dbReference type="InterPro" id="IPR025618">
    <property type="entry name" value="YtpI"/>
</dbReference>
<dbReference type="AlphaFoldDB" id="A0A0P6W449"/>
<reference evidence="2 3" key="1">
    <citation type="submission" date="2015-08" db="EMBL/GenBank/DDBJ databases">
        <title>Draft Genome Sequence of Bacillus vietnamensis UCD-SED5.</title>
        <authorList>
            <person name="Lee R.D."/>
            <person name="Jospin G."/>
            <person name="Lang J.M."/>
            <person name="Coil D.A."/>
            <person name="Eisen J.A."/>
        </authorList>
    </citation>
    <scope>NUCLEOTIDE SEQUENCE [LARGE SCALE GENOMIC DNA]</scope>
    <source>
        <strain evidence="2 3">UCD-SED5</strain>
    </source>
</reference>
<gene>
    <name evidence="2" type="ORF">AM506_04735</name>
</gene>
<feature type="transmembrane region" description="Helical" evidence="1">
    <location>
        <begin position="6"/>
        <end position="21"/>
    </location>
</feature>
<keyword evidence="1" id="KW-0812">Transmembrane</keyword>
<dbReference type="eggNOG" id="ENOG5032X3Q">
    <property type="taxonomic scope" value="Bacteria"/>
</dbReference>
<protein>
    <recommendedName>
        <fullName evidence="4">YtpI-like protein</fullName>
    </recommendedName>
</protein>
<dbReference type="OrthoDB" id="2453019at2"/>
<evidence type="ECO:0008006" key="4">
    <source>
        <dbReference type="Google" id="ProtNLM"/>
    </source>
</evidence>
<dbReference type="Pfam" id="PF14007">
    <property type="entry name" value="YtpI"/>
    <property type="match status" value="1"/>
</dbReference>
<proteinExistence type="predicted"/>
<feature type="transmembrane region" description="Helical" evidence="1">
    <location>
        <begin position="61"/>
        <end position="81"/>
    </location>
</feature>
<evidence type="ECO:0000256" key="1">
    <source>
        <dbReference type="SAM" id="Phobius"/>
    </source>
</evidence>
<dbReference type="EMBL" id="LIXZ01000002">
    <property type="protein sequence ID" value="KPL61033.1"/>
    <property type="molecule type" value="Genomic_DNA"/>
</dbReference>
<dbReference type="Proteomes" id="UP000050398">
    <property type="component" value="Unassembled WGS sequence"/>
</dbReference>
<name>A0A0P6W449_9BACI</name>
<keyword evidence="1" id="KW-0472">Membrane</keyword>
<comment type="caution">
    <text evidence="2">The sequence shown here is derived from an EMBL/GenBank/DDBJ whole genome shotgun (WGS) entry which is preliminary data.</text>
</comment>
<evidence type="ECO:0000313" key="3">
    <source>
        <dbReference type="Proteomes" id="UP000050398"/>
    </source>
</evidence>
<accession>A0A0P6W449</accession>
<keyword evidence="1" id="KW-1133">Transmembrane helix</keyword>
<evidence type="ECO:0000313" key="2">
    <source>
        <dbReference type="EMBL" id="KPL61033.1"/>
    </source>
</evidence>
<dbReference type="PATRIC" id="fig|218284.4.peg.1000"/>
<sequence length="101" mass="11723">MYFLALLIVVTFTFYVFYKIRQVRTRRPMEKKWLSAKASIALGLFVALFGINQLFLFPGTLTYVICALFILIGLGSCWAGYKMYKHVLPFAQREAKELDNQ</sequence>